<reference evidence="2" key="3">
    <citation type="submission" date="2025-09" db="UniProtKB">
        <authorList>
            <consortium name="Ensembl"/>
        </authorList>
    </citation>
    <scope>IDENTIFICATION</scope>
</reference>
<reference evidence="2" key="2">
    <citation type="submission" date="2025-08" db="UniProtKB">
        <authorList>
            <consortium name="Ensembl"/>
        </authorList>
    </citation>
    <scope>IDENTIFICATION</scope>
</reference>
<organism evidence="2 3">
    <name type="scientific">Rhinopithecus bieti</name>
    <name type="common">Black snub-nosed monkey</name>
    <name type="synonym">Pygathrix bieti</name>
    <dbReference type="NCBI Taxonomy" id="61621"/>
    <lineage>
        <taxon>Eukaryota</taxon>
        <taxon>Metazoa</taxon>
        <taxon>Chordata</taxon>
        <taxon>Craniata</taxon>
        <taxon>Vertebrata</taxon>
        <taxon>Euteleostomi</taxon>
        <taxon>Mammalia</taxon>
        <taxon>Eutheria</taxon>
        <taxon>Euarchontoglires</taxon>
        <taxon>Primates</taxon>
        <taxon>Haplorrhini</taxon>
        <taxon>Catarrhini</taxon>
        <taxon>Cercopithecidae</taxon>
        <taxon>Colobinae</taxon>
        <taxon>Rhinopithecus</taxon>
    </lineage>
</organism>
<name>A0A2K6MJK6_RHIBE</name>
<keyword evidence="1" id="KW-1133">Transmembrane helix</keyword>
<feature type="transmembrane region" description="Helical" evidence="1">
    <location>
        <begin position="14"/>
        <end position="37"/>
    </location>
</feature>
<keyword evidence="1" id="KW-0472">Membrane</keyword>
<keyword evidence="1" id="KW-0812">Transmembrane</keyword>
<dbReference type="Proteomes" id="UP000233180">
    <property type="component" value="Unassembled WGS sequence"/>
</dbReference>
<dbReference type="STRING" id="61621.ENSRBIP00000035961"/>
<keyword evidence="3" id="KW-1185">Reference proteome</keyword>
<dbReference type="GO" id="GO:0016020">
    <property type="term" value="C:membrane"/>
    <property type="evidence" value="ECO:0007669"/>
    <property type="project" value="InterPro"/>
</dbReference>
<accession>A0A2K6MJK6</accession>
<dbReference type="Ensembl" id="ENSRBIT00000059963.1">
    <property type="protein sequence ID" value="ENSRBIP00000035961.1"/>
    <property type="gene ID" value="ENSRBIG00000041607.1"/>
</dbReference>
<dbReference type="PANTHER" id="PTHR15343">
    <property type="entry name" value="CD7"/>
    <property type="match status" value="1"/>
</dbReference>
<proteinExistence type="predicted"/>
<reference evidence="2 3" key="1">
    <citation type="submission" date="2016-06" db="EMBL/GenBank/DDBJ databases">
        <title>Genome of Rhinopithecus bieti.</title>
        <authorList>
            <person name="Wu"/>
            <person name="C.-I. and Zhang"/>
            <person name="Y."/>
        </authorList>
    </citation>
    <scope>NUCLEOTIDE SEQUENCE</scope>
</reference>
<dbReference type="GO" id="GO:0002250">
    <property type="term" value="P:adaptive immune response"/>
    <property type="evidence" value="ECO:0007669"/>
    <property type="project" value="InterPro"/>
</dbReference>
<evidence type="ECO:0000313" key="2">
    <source>
        <dbReference type="Ensembl" id="ENSRBIP00000035961.1"/>
    </source>
</evidence>
<dbReference type="AlphaFoldDB" id="A0A2K6MJK6"/>
<evidence type="ECO:0000313" key="3">
    <source>
        <dbReference type="Proteomes" id="UP000233180"/>
    </source>
</evidence>
<dbReference type="GeneTree" id="ENSGT00940000173458"/>
<sequence length="76" mass="7969">PTASALPALPTACALPVALVVICFLLGLGLGVACVLARTQMKKLCSSRDKNSAACVVYEDMSHSRCNTLSSPNQYQ</sequence>
<dbReference type="PANTHER" id="PTHR15343:SF0">
    <property type="entry name" value="T-CELL ANTIGEN CD7"/>
    <property type="match status" value="1"/>
</dbReference>
<protein>
    <submittedName>
        <fullName evidence="2">Uncharacterized protein</fullName>
    </submittedName>
</protein>
<dbReference type="GO" id="GO:0038023">
    <property type="term" value="F:signaling receptor activity"/>
    <property type="evidence" value="ECO:0007669"/>
    <property type="project" value="InterPro"/>
</dbReference>
<dbReference type="InterPro" id="IPR039090">
    <property type="entry name" value="CD7"/>
</dbReference>
<evidence type="ECO:0000256" key="1">
    <source>
        <dbReference type="SAM" id="Phobius"/>
    </source>
</evidence>